<evidence type="ECO:0000313" key="1">
    <source>
        <dbReference type="EMBL" id="PPQ99893.1"/>
    </source>
</evidence>
<keyword evidence="2" id="KW-1185">Reference proteome</keyword>
<name>A0A409YA67_9AGAR</name>
<protein>
    <submittedName>
        <fullName evidence="1">Uncharacterized protein</fullName>
    </submittedName>
</protein>
<dbReference type="InParanoid" id="A0A409YA67"/>
<dbReference type="Proteomes" id="UP000284706">
    <property type="component" value="Unassembled WGS sequence"/>
</dbReference>
<accession>A0A409YA67</accession>
<dbReference type="EMBL" id="NHYE01001041">
    <property type="protein sequence ID" value="PPQ99893.1"/>
    <property type="molecule type" value="Genomic_DNA"/>
</dbReference>
<gene>
    <name evidence="1" type="ORF">CVT26_009338</name>
</gene>
<comment type="caution">
    <text evidence="1">The sequence shown here is derived from an EMBL/GenBank/DDBJ whole genome shotgun (WGS) entry which is preliminary data.</text>
</comment>
<organism evidence="1 2">
    <name type="scientific">Gymnopilus dilepis</name>
    <dbReference type="NCBI Taxonomy" id="231916"/>
    <lineage>
        <taxon>Eukaryota</taxon>
        <taxon>Fungi</taxon>
        <taxon>Dikarya</taxon>
        <taxon>Basidiomycota</taxon>
        <taxon>Agaricomycotina</taxon>
        <taxon>Agaricomycetes</taxon>
        <taxon>Agaricomycetidae</taxon>
        <taxon>Agaricales</taxon>
        <taxon>Agaricineae</taxon>
        <taxon>Hymenogastraceae</taxon>
        <taxon>Gymnopilus</taxon>
    </lineage>
</organism>
<proteinExistence type="predicted"/>
<dbReference type="AlphaFoldDB" id="A0A409YA67"/>
<dbReference type="OrthoDB" id="2986439at2759"/>
<reference evidence="1 2" key="1">
    <citation type="journal article" date="2018" name="Evol. Lett.">
        <title>Horizontal gene cluster transfer increased hallucinogenic mushroom diversity.</title>
        <authorList>
            <person name="Reynolds H.T."/>
            <person name="Vijayakumar V."/>
            <person name="Gluck-Thaler E."/>
            <person name="Korotkin H.B."/>
            <person name="Matheny P.B."/>
            <person name="Slot J.C."/>
        </authorList>
    </citation>
    <scope>NUCLEOTIDE SEQUENCE [LARGE SCALE GENOMIC DNA]</scope>
    <source>
        <strain evidence="1 2">SRW20</strain>
    </source>
</reference>
<evidence type="ECO:0000313" key="2">
    <source>
        <dbReference type="Proteomes" id="UP000284706"/>
    </source>
</evidence>
<sequence>MPNGTVVDPITDKDPSHWVVERDPPPDVHVIFFQNPKIGYFSYDPPKGFTAEELVQFNGAEECLTLEEAKALITERNEKGTLNVTGDARWAGLEDKMNS</sequence>